<dbReference type="PROSITE" id="PS50082">
    <property type="entry name" value="WD_REPEATS_2"/>
    <property type="match status" value="1"/>
</dbReference>
<keyword evidence="2" id="KW-0677">Repeat</keyword>
<protein>
    <submittedName>
        <fullName evidence="5">Wd g-beta repeat-containing protein</fullName>
    </submittedName>
</protein>
<keyword evidence="6" id="KW-1185">Reference proteome</keyword>
<dbReference type="Gene3D" id="2.130.10.10">
    <property type="entry name" value="YVTN repeat-like/Quinoprotein amine dehydrogenase"/>
    <property type="match status" value="2"/>
</dbReference>
<feature type="region of interest" description="Disordered" evidence="4">
    <location>
        <begin position="1"/>
        <end position="26"/>
    </location>
</feature>
<accession>A0A2C6KCA8</accession>
<feature type="repeat" description="WD" evidence="3">
    <location>
        <begin position="96"/>
        <end position="138"/>
    </location>
</feature>
<sequence>MEGMSFSSSFLPGHDDRPTAMKESISSVEGNPVFTLQASYQCGSSPSSPNTASKCSSPFLQHVVASSDVSRLCVSSSSRSLLLFDPRTFRPVDTRHEAHTSQITDITFLSSSPSLLASSSQDGTLRLWDFRLSSSSTTTTAPCVGTIRLAPAGSKEAEVWSVAVNSSDRLIAGGCKSSFFLFDLRRSFSSFSSSPNQVSCNSGGATTLSNTDMQALSSPSSDLSTLVKRKKKNERHKGQTPEVGVQQALARIEVHSDTVTCLLFHPWLESILFSGGEDHVVCIHDVSLKKDKGAYSSPSSSSFLEGVEDTTNGPHILRSIDPTHRDTTPYARHVEEEEEDGDLTMVSCFSHGRPVKKISVLGPQDDCLCVASPMEDIALWQLAGLSAGRHACLRSPMKGSTPHGFGEADQDEECASMEAETGCATDCPFRGEMAMRSTDSYDSTDSSMWTAQGENNEVRKMHGAVHLIDKKADWLNLRLQPSLVCGESGGYLV</sequence>
<feature type="compositionally biased region" description="Polar residues" evidence="4">
    <location>
        <begin position="1"/>
        <end position="10"/>
    </location>
</feature>
<dbReference type="PANTHER" id="PTHR22889">
    <property type="entry name" value="WD REPEAT-CONTAINING PROTEIN 89"/>
    <property type="match status" value="1"/>
</dbReference>
<dbReference type="InterPro" id="IPR039328">
    <property type="entry name" value="WDR89"/>
</dbReference>
<dbReference type="OrthoDB" id="25131at2759"/>
<dbReference type="InterPro" id="IPR015943">
    <property type="entry name" value="WD40/YVTN_repeat-like_dom_sf"/>
</dbReference>
<dbReference type="InterPro" id="IPR001680">
    <property type="entry name" value="WD40_rpt"/>
</dbReference>
<dbReference type="EMBL" id="MIGC01008246">
    <property type="protein sequence ID" value="PHJ15417.1"/>
    <property type="molecule type" value="Genomic_DNA"/>
</dbReference>
<dbReference type="AlphaFoldDB" id="A0A2C6KCA8"/>
<dbReference type="PROSITE" id="PS00678">
    <property type="entry name" value="WD_REPEATS_1"/>
    <property type="match status" value="1"/>
</dbReference>
<dbReference type="RefSeq" id="XP_067917151.1">
    <property type="nucleotide sequence ID" value="XM_068070873.1"/>
</dbReference>
<evidence type="ECO:0000313" key="6">
    <source>
        <dbReference type="Proteomes" id="UP000221165"/>
    </source>
</evidence>
<gene>
    <name evidence="5" type="ORF">CSUI_010772</name>
</gene>
<dbReference type="PANTHER" id="PTHR22889:SF0">
    <property type="entry name" value="WD REPEAT-CONTAINING PROTEIN 89"/>
    <property type="match status" value="1"/>
</dbReference>
<evidence type="ECO:0000256" key="2">
    <source>
        <dbReference type="ARBA" id="ARBA00022737"/>
    </source>
</evidence>
<name>A0A2C6KCA8_9APIC</name>
<feature type="non-terminal residue" evidence="5">
    <location>
        <position position="493"/>
    </location>
</feature>
<dbReference type="Pfam" id="PF00400">
    <property type="entry name" value="WD40"/>
    <property type="match status" value="2"/>
</dbReference>
<evidence type="ECO:0000256" key="4">
    <source>
        <dbReference type="SAM" id="MobiDB-lite"/>
    </source>
</evidence>
<dbReference type="VEuPathDB" id="ToxoDB:CSUI_010772"/>
<proteinExistence type="predicted"/>
<dbReference type="PROSITE" id="PS50294">
    <property type="entry name" value="WD_REPEATS_REGION"/>
    <property type="match status" value="1"/>
</dbReference>
<dbReference type="GeneID" id="94434084"/>
<dbReference type="InterPro" id="IPR019775">
    <property type="entry name" value="WD40_repeat_CS"/>
</dbReference>
<feature type="region of interest" description="Disordered" evidence="4">
    <location>
        <begin position="209"/>
        <end position="242"/>
    </location>
</feature>
<dbReference type="InterPro" id="IPR036322">
    <property type="entry name" value="WD40_repeat_dom_sf"/>
</dbReference>
<reference evidence="5 6" key="1">
    <citation type="journal article" date="2017" name="Int. J. Parasitol.">
        <title>The genome of the protozoan parasite Cystoisospora suis and a reverse vaccinology approach to identify vaccine candidates.</title>
        <authorList>
            <person name="Palmieri N."/>
            <person name="Shrestha A."/>
            <person name="Ruttkowski B."/>
            <person name="Beck T."/>
            <person name="Vogl C."/>
            <person name="Tomley F."/>
            <person name="Blake D.P."/>
            <person name="Joachim A."/>
        </authorList>
    </citation>
    <scope>NUCLEOTIDE SEQUENCE [LARGE SCALE GENOMIC DNA]</scope>
    <source>
        <strain evidence="5 6">Wien I</strain>
    </source>
</reference>
<dbReference type="SMART" id="SM00320">
    <property type="entry name" value="WD40"/>
    <property type="match status" value="5"/>
</dbReference>
<organism evidence="5 6">
    <name type="scientific">Cystoisospora suis</name>
    <dbReference type="NCBI Taxonomy" id="483139"/>
    <lineage>
        <taxon>Eukaryota</taxon>
        <taxon>Sar</taxon>
        <taxon>Alveolata</taxon>
        <taxon>Apicomplexa</taxon>
        <taxon>Conoidasida</taxon>
        <taxon>Coccidia</taxon>
        <taxon>Eucoccidiorida</taxon>
        <taxon>Eimeriorina</taxon>
        <taxon>Sarcocystidae</taxon>
        <taxon>Cystoisospora</taxon>
    </lineage>
</organism>
<comment type="caution">
    <text evidence="5">The sequence shown here is derived from an EMBL/GenBank/DDBJ whole genome shotgun (WGS) entry which is preliminary data.</text>
</comment>
<keyword evidence="1 3" id="KW-0853">WD repeat</keyword>
<evidence type="ECO:0000256" key="1">
    <source>
        <dbReference type="ARBA" id="ARBA00022574"/>
    </source>
</evidence>
<feature type="compositionally biased region" description="Polar residues" evidence="4">
    <location>
        <begin position="209"/>
        <end position="224"/>
    </location>
</feature>
<dbReference type="Proteomes" id="UP000221165">
    <property type="component" value="Unassembled WGS sequence"/>
</dbReference>
<evidence type="ECO:0000256" key="3">
    <source>
        <dbReference type="PROSITE-ProRule" id="PRU00221"/>
    </source>
</evidence>
<dbReference type="SUPFAM" id="SSF50978">
    <property type="entry name" value="WD40 repeat-like"/>
    <property type="match status" value="1"/>
</dbReference>
<evidence type="ECO:0000313" key="5">
    <source>
        <dbReference type="EMBL" id="PHJ15417.1"/>
    </source>
</evidence>